<dbReference type="SUPFAM" id="SSF51445">
    <property type="entry name" value="(Trans)glycosidases"/>
    <property type="match status" value="1"/>
</dbReference>
<dbReference type="PANTHER" id="PTHR47700:SF2">
    <property type="entry name" value="CHITINASE"/>
    <property type="match status" value="1"/>
</dbReference>
<feature type="domain" description="LysM" evidence="14">
    <location>
        <begin position="327"/>
        <end position="372"/>
    </location>
</feature>
<feature type="region of interest" description="Disordered" evidence="12">
    <location>
        <begin position="1094"/>
        <end position="1135"/>
    </location>
</feature>
<dbReference type="InterPro" id="IPR001579">
    <property type="entry name" value="Glyco_hydro_18_chit_AS"/>
</dbReference>
<dbReference type="InterPro" id="IPR036779">
    <property type="entry name" value="LysM_dom_sf"/>
</dbReference>
<dbReference type="PROSITE" id="PS51910">
    <property type="entry name" value="GH18_2"/>
    <property type="match status" value="1"/>
</dbReference>
<dbReference type="InterPro" id="IPR017853">
    <property type="entry name" value="GH"/>
</dbReference>
<dbReference type="GO" id="GO:0008843">
    <property type="term" value="F:endochitinase activity"/>
    <property type="evidence" value="ECO:0007669"/>
    <property type="project" value="UniProtKB-EC"/>
</dbReference>
<evidence type="ECO:0000256" key="9">
    <source>
        <dbReference type="ARBA" id="ARBA00023295"/>
    </source>
</evidence>
<dbReference type="GO" id="GO:0006032">
    <property type="term" value="P:chitin catabolic process"/>
    <property type="evidence" value="ECO:0007669"/>
    <property type="project" value="UniProtKB-KW"/>
</dbReference>
<evidence type="ECO:0000256" key="12">
    <source>
        <dbReference type="SAM" id="MobiDB-lite"/>
    </source>
</evidence>
<dbReference type="InterPro" id="IPR018392">
    <property type="entry name" value="LysM"/>
</dbReference>
<dbReference type="InterPro" id="IPR001223">
    <property type="entry name" value="Glyco_hydro18_cat"/>
</dbReference>
<dbReference type="GO" id="GO:0008061">
    <property type="term" value="F:chitin binding"/>
    <property type="evidence" value="ECO:0007669"/>
    <property type="project" value="UniProtKB-KW"/>
</dbReference>
<evidence type="ECO:0000256" key="6">
    <source>
        <dbReference type="ARBA" id="ARBA00023024"/>
    </source>
</evidence>
<dbReference type="GO" id="GO:0000272">
    <property type="term" value="P:polysaccharide catabolic process"/>
    <property type="evidence" value="ECO:0007669"/>
    <property type="project" value="UniProtKB-KW"/>
</dbReference>
<feature type="compositionally biased region" description="Polar residues" evidence="12">
    <location>
        <begin position="1454"/>
        <end position="1475"/>
    </location>
</feature>
<evidence type="ECO:0000256" key="4">
    <source>
        <dbReference type="ARBA" id="ARBA00022669"/>
    </source>
</evidence>
<keyword evidence="17" id="KW-1185">Reference proteome</keyword>
<keyword evidence="6" id="KW-0146">Chitin degradation</keyword>
<feature type="domain" description="GH18" evidence="15">
    <location>
        <begin position="527"/>
        <end position="903"/>
    </location>
</feature>
<feature type="domain" description="LysM" evidence="14">
    <location>
        <begin position="391"/>
        <end position="439"/>
    </location>
</feature>
<accession>A0A9P4WG77</accession>
<dbReference type="EC" id="3.2.1.14" evidence="3"/>
<organism evidence="16 17">
    <name type="scientific">Didymella heteroderae</name>
    <dbReference type="NCBI Taxonomy" id="1769908"/>
    <lineage>
        <taxon>Eukaryota</taxon>
        <taxon>Fungi</taxon>
        <taxon>Dikarya</taxon>
        <taxon>Ascomycota</taxon>
        <taxon>Pezizomycotina</taxon>
        <taxon>Dothideomycetes</taxon>
        <taxon>Pleosporomycetidae</taxon>
        <taxon>Pleosporales</taxon>
        <taxon>Pleosporineae</taxon>
        <taxon>Didymellaceae</taxon>
        <taxon>Didymella</taxon>
    </lineage>
</organism>
<keyword evidence="8" id="KW-0119">Carbohydrate metabolism</keyword>
<evidence type="ECO:0000256" key="3">
    <source>
        <dbReference type="ARBA" id="ARBA00012729"/>
    </source>
</evidence>
<feature type="compositionally biased region" description="Basic and acidic residues" evidence="12">
    <location>
        <begin position="1438"/>
        <end position="1453"/>
    </location>
</feature>
<dbReference type="CDD" id="cd02878">
    <property type="entry name" value="GH18_zymocin_alpha"/>
    <property type="match status" value="1"/>
</dbReference>
<dbReference type="SMART" id="SM00636">
    <property type="entry name" value="Glyco_18"/>
    <property type="match status" value="1"/>
</dbReference>
<comment type="catalytic activity">
    <reaction evidence="1">
        <text>Random endo-hydrolysis of N-acetyl-beta-D-glucosaminide (1-&gt;4)-beta-linkages in chitin and chitodextrins.</text>
        <dbReference type="EC" id="3.2.1.14"/>
    </reaction>
</comment>
<evidence type="ECO:0000256" key="13">
    <source>
        <dbReference type="SAM" id="SignalP"/>
    </source>
</evidence>
<evidence type="ECO:0000256" key="1">
    <source>
        <dbReference type="ARBA" id="ARBA00000822"/>
    </source>
</evidence>
<evidence type="ECO:0000256" key="11">
    <source>
        <dbReference type="RuleBase" id="RU000489"/>
    </source>
</evidence>
<evidence type="ECO:0000313" key="16">
    <source>
        <dbReference type="EMBL" id="KAF3031474.1"/>
    </source>
</evidence>
<sequence>MWLSPSSASAGAVATSLLLLSAAAATRVDGGSNKLNQYLAAHPVPIKAAAAVPASGSTKANALAPELITAVLSECPSGCVDAGSSPSNWTVYPRLGRLAMCNQTMLLDFSLHTSLRKDETVRACTADSTAIAGHTTKDASCLPSGSVTQVHESLQLAFNKTATPATGADLAAAAQQLAAAWSQRNSSACTDTTAFAYSNTAALGLFAGAGVGDVPTAVLQEFLAKIKTPGFSGSAVVQLCAKDGRSSKYSFGIVASGGGDVRVVQDAVAAWASAECLTTYDAAEDWRDITLSVPSLLGNGTAGNVTTAPSRNSTVPLKKVNKRALCSTRQVVSGDSCESLAVECGISGADFDKYNPGSTFCSKLVPGQHVCCSAGTLPDFRPKPNADGTCASHYVESGENCAALGAANSLTNAEIESFNKNTWAWDGCDNLQAYQYICLSTGDPPPHAGAHCERHLWAPEAGLATASIGRVAGEPESNKFGQCGINQDFCTKSESATGAPGTSAPGTNGCISNCGMDVVVGSAPAASISIGYFEAFNRNRPCLNMVITAMDLTPYTHVHLSFGEVTRSYKIDISSIQEQWELFLEQAGFNKILSLGGWSFSTEPATYSIFRDAVAPGNQDTFVANIVSFVTEYDLDGIDIDWEYPNAPDIPGIPAGTEADAVNYLSFLKKLRAAMPSGKSVSFCAPASYWYLRGYPISEMAEVADYIVYMTYDLHGQWDYANKFAIDGCPEGNCLRSQVNITETLQSLAMITKAGVPSNKLAVGVASYGRSFQMTTEGCTGPMCTYTGGLSGAYPGPCTGTAGYISNAEIRAILDGTGSWQDSTGAVHQIDSYSSYFDQDSQSDVAVYEGTQWVGYMNDDTKQDRTKLYKSLNMAGVIDWTVDLNGYEGADISPGAAANIVYPPQSIWDSSDPQAACKPPCVIVLPPYPLTGAHTVTSWPALTTTLLSSNAADGRVYVKTTTIPVPTFAISEVNLQPVTLYATDTDQYTINPMQSITPPSFLWTLPPNHATFPATTPTPAASIPAASHPAISNPAMSTENGVPMTTNSVVATSSDRDVPLAIIPLVTFFPTSVAVTIQPQPTFSVEYPKPPVAGGPLTLKSTSTTKPSSTKTGTSPTSTSDSDSDSGSGSDKRGTRDCRTFGCPGGKGSDGDGGSDSGSKCGMFSCGGGCNIFGCGGGCGVTGCIPSCPLGSCGGLGCLLPGGCGNTQGPGGGDSSNECETKVTVSACTYLVTSYSAWYLASSTTTTETDCATKTACNGMDTSFTTTPGVPECTLDPDVARAIDAEAAADKTQINGVDIPKEYWPTNPAGYDGSKFTLTQFGLSETITVKKTTTTTVHSTTTKTVAVPKVASAKCDYNYNIDYLMFRVYKIDGWADDGGDSLKKEEKGCGALTGWDFVESRTDWGTWVYFQLPVFMKAGCVERAIVSAGGPKLSCKNVGDDDWKKDNPRRRDITPNTLPSNNTDRTPNTWPSNSTDKGDMTDPYTPMVWGPDDTVTLTATIDVLETSTYTTEIYLATDEIPDHRDHDSRTYNNSNHDDRNHSPSNHRPSLTRRLLRRRRRLHLPRK</sequence>
<keyword evidence="9 11" id="KW-0326">Glycosidase</keyword>
<dbReference type="Pfam" id="PF00704">
    <property type="entry name" value="Glyco_hydro_18"/>
    <property type="match status" value="1"/>
</dbReference>
<evidence type="ECO:0000259" key="14">
    <source>
        <dbReference type="PROSITE" id="PS51782"/>
    </source>
</evidence>
<keyword evidence="13" id="KW-0732">Signal</keyword>
<dbReference type="InterPro" id="IPR011583">
    <property type="entry name" value="Chitinase_II/V-like_cat"/>
</dbReference>
<feature type="region of interest" description="Disordered" evidence="12">
    <location>
        <begin position="1520"/>
        <end position="1551"/>
    </location>
</feature>
<evidence type="ECO:0000259" key="15">
    <source>
        <dbReference type="PROSITE" id="PS51910"/>
    </source>
</evidence>
<evidence type="ECO:0000256" key="8">
    <source>
        <dbReference type="ARBA" id="ARBA00023277"/>
    </source>
</evidence>
<comment type="caution">
    <text evidence="16">The sequence shown here is derived from an EMBL/GenBank/DDBJ whole genome shotgun (WGS) entry which is preliminary data.</text>
</comment>
<name>A0A9P4WG77_9PLEO</name>
<dbReference type="Gene3D" id="3.10.350.10">
    <property type="entry name" value="LysM domain"/>
    <property type="match status" value="2"/>
</dbReference>
<dbReference type="SUPFAM" id="SSF54556">
    <property type="entry name" value="Chitinase insertion domain"/>
    <property type="match status" value="1"/>
</dbReference>
<feature type="chain" id="PRO_5040466648" description="chitinase" evidence="13">
    <location>
        <begin position="26"/>
        <end position="1566"/>
    </location>
</feature>
<dbReference type="SUPFAM" id="SSF54106">
    <property type="entry name" value="LysM domain"/>
    <property type="match status" value="1"/>
</dbReference>
<gene>
    <name evidence="16" type="ORF">E8E12_000738</name>
</gene>
<evidence type="ECO:0000313" key="17">
    <source>
        <dbReference type="Proteomes" id="UP000758155"/>
    </source>
</evidence>
<feature type="region of interest" description="Disordered" evidence="12">
    <location>
        <begin position="1437"/>
        <end position="1487"/>
    </location>
</feature>
<dbReference type="Proteomes" id="UP000758155">
    <property type="component" value="Unassembled WGS sequence"/>
</dbReference>
<dbReference type="InterPro" id="IPR053214">
    <property type="entry name" value="LysM12-like"/>
</dbReference>
<keyword evidence="5 11" id="KW-0378">Hydrolase</keyword>
<evidence type="ECO:0000256" key="7">
    <source>
        <dbReference type="ARBA" id="ARBA00023026"/>
    </source>
</evidence>
<reference evidence="16" key="1">
    <citation type="submission" date="2019-04" db="EMBL/GenBank/DDBJ databases">
        <title>Sequencing of skin fungus with MAO and IRED activity.</title>
        <authorList>
            <person name="Marsaioli A.J."/>
            <person name="Bonatto J.M.C."/>
            <person name="Reis Junior O."/>
        </authorList>
    </citation>
    <scope>NUCLEOTIDE SEQUENCE</scope>
    <source>
        <strain evidence="16">28M1</strain>
    </source>
</reference>
<dbReference type="InterPro" id="IPR029070">
    <property type="entry name" value="Chitinase_insertion_sf"/>
</dbReference>
<dbReference type="PROSITE" id="PS51782">
    <property type="entry name" value="LYSM"/>
    <property type="match status" value="2"/>
</dbReference>
<evidence type="ECO:0000256" key="5">
    <source>
        <dbReference type="ARBA" id="ARBA00022801"/>
    </source>
</evidence>
<dbReference type="OrthoDB" id="73875at2759"/>
<protein>
    <recommendedName>
        <fullName evidence="3">chitinase</fullName>
        <ecNumber evidence="3">3.2.1.14</ecNumber>
    </recommendedName>
</protein>
<dbReference type="SMART" id="SM00257">
    <property type="entry name" value="LysM"/>
    <property type="match status" value="2"/>
</dbReference>
<feature type="compositionally biased region" description="Basic and acidic residues" evidence="12">
    <location>
        <begin position="1520"/>
        <end position="1541"/>
    </location>
</feature>
<dbReference type="EMBL" id="SWKV01000142">
    <property type="protein sequence ID" value="KAF3031474.1"/>
    <property type="molecule type" value="Genomic_DNA"/>
</dbReference>
<keyword evidence="4" id="KW-0147">Chitin-binding</keyword>
<dbReference type="PROSITE" id="PS01095">
    <property type="entry name" value="GH18_1"/>
    <property type="match status" value="1"/>
</dbReference>
<dbReference type="Gene3D" id="3.20.20.80">
    <property type="entry name" value="Glycosidases"/>
    <property type="match status" value="1"/>
</dbReference>
<comment type="similarity">
    <text evidence="2">Belongs to the glycosyl hydrolase 18 family. Chitinase class V subfamily.</text>
</comment>
<keyword evidence="7" id="KW-0843">Virulence</keyword>
<dbReference type="Gene3D" id="3.10.50.10">
    <property type="match status" value="1"/>
</dbReference>
<proteinExistence type="inferred from homology"/>
<keyword evidence="10" id="KW-0624">Polysaccharide degradation</keyword>
<dbReference type="PANTHER" id="PTHR47700">
    <property type="entry name" value="V CHITINASE, PUTATIVE (AFU_ORTHOLOGUE AFUA_6G13720)-RELATED"/>
    <property type="match status" value="1"/>
</dbReference>
<evidence type="ECO:0000256" key="10">
    <source>
        <dbReference type="ARBA" id="ARBA00023326"/>
    </source>
</evidence>
<feature type="compositionally biased region" description="Low complexity" evidence="12">
    <location>
        <begin position="1100"/>
        <end position="1129"/>
    </location>
</feature>
<evidence type="ECO:0000256" key="2">
    <source>
        <dbReference type="ARBA" id="ARBA00008682"/>
    </source>
</evidence>
<feature type="signal peptide" evidence="13">
    <location>
        <begin position="1"/>
        <end position="25"/>
    </location>
</feature>